<comment type="caution">
    <text evidence="1">The sequence shown here is derived from an EMBL/GenBank/DDBJ whole genome shotgun (WGS) entry which is preliminary data.</text>
</comment>
<accession>A0A4Q1C3P0</accession>
<organism evidence="1 2">
    <name type="scientific">Oleiharenicola lentus</name>
    <dbReference type="NCBI Taxonomy" id="2508720"/>
    <lineage>
        <taxon>Bacteria</taxon>
        <taxon>Pseudomonadati</taxon>
        <taxon>Verrucomicrobiota</taxon>
        <taxon>Opitutia</taxon>
        <taxon>Opitutales</taxon>
        <taxon>Opitutaceae</taxon>
        <taxon>Oleiharenicola</taxon>
    </lineage>
</organism>
<proteinExistence type="predicted"/>
<evidence type="ECO:0000313" key="1">
    <source>
        <dbReference type="EMBL" id="RXK52970.1"/>
    </source>
</evidence>
<evidence type="ECO:0000313" key="2">
    <source>
        <dbReference type="Proteomes" id="UP000290218"/>
    </source>
</evidence>
<gene>
    <name evidence="1" type="ORF">ESB00_14755</name>
</gene>
<dbReference type="RefSeq" id="WP_129048560.1">
    <property type="nucleotide sequence ID" value="NZ_SDHX01000002.1"/>
</dbReference>
<sequence length="69" mass="7955">MHDFIQSQSFSSIREPFQVRPAAPEWVQRGIMRSFGEDNVLAPFRSGPAFALRRNRRRPRSATPLRLSA</sequence>
<reference evidence="1 2" key="1">
    <citation type="submission" date="2019-01" db="EMBL/GenBank/DDBJ databases">
        <title>Lacunisphaera sp. strain TWA-58.</title>
        <authorList>
            <person name="Chen W.-M."/>
        </authorList>
    </citation>
    <scope>NUCLEOTIDE SEQUENCE [LARGE SCALE GENOMIC DNA]</scope>
    <source>
        <strain evidence="1 2">TWA-58</strain>
    </source>
</reference>
<name>A0A4Q1C3P0_9BACT</name>
<dbReference type="EMBL" id="SDHX01000002">
    <property type="protein sequence ID" value="RXK52970.1"/>
    <property type="molecule type" value="Genomic_DNA"/>
</dbReference>
<keyword evidence="2" id="KW-1185">Reference proteome</keyword>
<dbReference type="AlphaFoldDB" id="A0A4Q1C3P0"/>
<protein>
    <submittedName>
        <fullName evidence="1">Uncharacterized protein</fullName>
    </submittedName>
</protein>
<dbReference type="OrthoDB" id="10005354at2"/>
<dbReference type="Proteomes" id="UP000290218">
    <property type="component" value="Unassembled WGS sequence"/>
</dbReference>